<dbReference type="OrthoDB" id="1035996at2759"/>
<keyword evidence="1" id="KW-0175">Coiled coil</keyword>
<evidence type="ECO:0000313" key="3">
    <source>
        <dbReference type="Proteomes" id="UP000504610"/>
    </source>
</evidence>
<dbReference type="Gene3D" id="1.10.150.60">
    <property type="entry name" value="ARID DNA-binding domain"/>
    <property type="match status" value="1"/>
</dbReference>
<dbReference type="GO" id="GO:0005737">
    <property type="term" value="C:cytoplasm"/>
    <property type="evidence" value="ECO:0007669"/>
    <property type="project" value="TreeGrafter"/>
</dbReference>
<dbReference type="Gene3D" id="1.25.40.10">
    <property type="entry name" value="Tetratricopeptide repeat domain"/>
    <property type="match status" value="1"/>
</dbReference>
<evidence type="ECO:0000313" key="4">
    <source>
        <dbReference type="RefSeq" id="XP_056845959.1"/>
    </source>
</evidence>
<dbReference type="InterPro" id="IPR036431">
    <property type="entry name" value="ARID_dom_sf"/>
</dbReference>
<dbReference type="SMART" id="SM00501">
    <property type="entry name" value="BRIGHT"/>
    <property type="match status" value="1"/>
</dbReference>
<keyword evidence="3" id="KW-1185">Reference proteome</keyword>
<feature type="coiled-coil region" evidence="1">
    <location>
        <begin position="529"/>
        <end position="584"/>
    </location>
</feature>
<dbReference type="SUPFAM" id="SSF46774">
    <property type="entry name" value="ARID-like"/>
    <property type="match status" value="1"/>
</dbReference>
<dbReference type="InterPro" id="IPR011990">
    <property type="entry name" value="TPR-like_helical_dom_sf"/>
</dbReference>
<dbReference type="GO" id="GO:0006508">
    <property type="term" value="P:proteolysis"/>
    <property type="evidence" value="ECO:0007669"/>
    <property type="project" value="InterPro"/>
</dbReference>
<evidence type="ECO:0000259" key="2">
    <source>
        <dbReference type="PROSITE" id="PS51011"/>
    </source>
</evidence>
<dbReference type="Pfam" id="PF03568">
    <property type="entry name" value="Separin_C"/>
    <property type="match status" value="1"/>
</dbReference>
<dbReference type="PROSITE" id="PS51011">
    <property type="entry name" value="ARID"/>
    <property type="match status" value="1"/>
</dbReference>
<dbReference type="Pfam" id="PF01388">
    <property type="entry name" value="ARID"/>
    <property type="match status" value="1"/>
</dbReference>
<protein>
    <submittedName>
        <fullName evidence="4">Separase-like</fullName>
    </submittedName>
</protein>
<name>A0A9W3C314_RAPSA</name>
<dbReference type="GO" id="GO:0005634">
    <property type="term" value="C:nucleus"/>
    <property type="evidence" value="ECO:0007669"/>
    <property type="project" value="InterPro"/>
</dbReference>
<organism evidence="3 4">
    <name type="scientific">Raphanus sativus</name>
    <name type="common">Radish</name>
    <name type="synonym">Raphanus raphanistrum var. sativus</name>
    <dbReference type="NCBI Taxonomy" id="3726"/>
    <lineage>
        <taxon>Eukaryota</taxon>
        <taxon>Viridiplantae</taxon>
        <taxon>Streptophyta</taxon>
        <taxon>Embryophyta</taxon>
        <taxon>Tracheophyta</taxon>
        <taxon>Spermatophyta</taxon>
        <taxon>Magnoliopsida</taxon>
        <taxon>eudicotyledons</taxon>
        <taxon>Gunneridae</taxon>
        <taxon>Pentapetalae</taxon>
        <taxon>rosids</taxon>
        <taxon>malvids</taxon>
        <taxon>Brassicales</taxon>
        <taxon>Brassicaceae</taxon>
        <taxon>Brassiceae</taxon>
        <taxon>Raphanus</taxon>
    </lineage>
</organism>
<dbReference type="PANTHER" id="PTHR12792:SF0">
    <property type="entry name" value="SEPARIN"/>
    <property type="match status" value="1"/>
</dbReference>
<sequence>MTSDGRSMDLLRLFTNVSNRGGFKAVSEKAAWGEVGDEFGLGFDDSVSAKSIYVKYLAALARWLNRDTSAGLPGVSYDLIGRLRDFVSQVKSKYELRKVGAEFKWFLWETKNLEKVDSGDNNEDRSSPGKRKRDCSVETLKWLSEAAKDPCDISVCSLPDRSKWDSYGSDEPWKQLLLFRASRTNTDSPCQKIWRKTKKMHPSLYQDSAGTSYNLREKLSSQFNERKAGEDESCGLVGSEWFDTLMRPLNKEQNNNNRLTESDRIGNADINKMLTMLVSAMGECALSILKEPAEPQRFLDKDSLHDFCISTLKITSCLVEDVIASPWISPPELIHLCASFPVTGDNIKHSEKVSMAFKLCIRTMWNCVRLLCPKFVNVELNSSEDTKVVIDFVSESCHKSAYYLDVLEKNGELEIGELVLFIVENWSEAKKLIKSLPHLTPIIQQWVKIQHERHKSPDLADSCTLFHSLLSSSQKISKIVTVNILEQEILAYEEFVPVCSKLCRANQIKIADILLDDVFITKDLFFERAKVLTWKARIARAELERVEQECVEKVRVEQELKARVEQARDEKARAEEECVRHLSERISNLESIFNESHETCFQLIIAYFLRALCFQETKPASKEVFEDINKSLNLWVGIQSGDTIPLENVIPLLFNVIDLVSIKGWIELHQRIYDLMFRIIKGRNVRLKDALAMLWDCRRLSHALCLSPIDDAVIRGLSCYFGEISESTDFWKSCLQFSKAKSIGFKLNIHESDITIDEIKHTASELDTTSKPVSSDLCFSSFVAASLYYDLSERELSCGNLYKALSYAREALRIRGFLLEKWFRYQLKSEPEYQTSAVEIMTYVFNKFEVSSLKATDSWPCETFLWDVSRCYLSPWILLQCYLESYLQIGVIYELMGEIDKAGRFLSWGKAISCMQSLQPFVVAFSLALGNVYNKMQCWDLAEKELHNAKKLLTDSQRDFTCRNCKLMLEVTLDKQFGDVSQSQSERLYSAALQKICCPAWKGCISQTAEVEKPRDSKRRRGGGAMIVHACGMKEQPSLRLTRSMSRSLEERPQNFPAEKCRFIDESDISDAKGLMRGTKNTICVCINRISQQPNDFISLKWQFYQRRLACTVLVSLGKRLAKSGKVHQAHGAILHSVAALYNSTVSILSSPSSRSPLLDFIGKEIKGDVFGLDRARILYNLCKLSLQSCHSRSVLCDLSHIPYQTLVSLLTLAFVLSREVPILCQKISRLLAVLYLVSPLQSEFSFSSDGELSLSHWVTYYHQASLGGNINYNFLSKFINSDKEASEEFDFLRLAPKSTDGLSKFAKNFFNGLPETTAICISVLGGKLSKLLQELTKSLDVCGWLLLSRLSSKSQQPLAVLLPIYSPLREGGIEKTSKRWDFPWGSTVVDVVAPAFGLILENYIIDSGCPKKRKKLELCLAKLLRNLEDTWLGPWRHLLLGESSNSKLHELVKELKDKCNMEVKEILLKVFLGNDTADGDAWISQLCSENGCYIGGRPSDHIDEENGTSISDDLQIRYRLALQLIRDAGIKPGDYNEKGEPIILVLDHEIQMLPWENIPTLKRQEVYRMPSVGHYKKNQY</sequence>
<dbReference type="GO" id="GO:0051307">
    <property type="term" value="P:meiotic chromosome separation"/>
    <property type="evidence" value="ECO:0007669"/>
    <property type="project" value="TreeGrafter"/>
</dbReference>
<dbReference type="RefSeq" id="XP_056845959.1">
    <property type="nucleotide sequence ID" value="XM_056989979.1"/>
</dbReference>
<dbReference type="KEGG" id="rsz:108808809"/>
<gene>
    <name evidence="4" type="primary">LOC108808809</name>
</gene>
<accession>A0A9W3C314</accession>
<feature type="domain" description="ARID" evidence="2">
    <location>
        <begin position="1"/>
        <end position="65"/>
    </location>
</feature>
<dbReference type="PANTHER" id="PTHR12792">
    <property type="entry name" value="EXTRA SPINDLE POLES 1-RELATED"/>
    <property type="match status" value="1"/>
</dbReference>
<proteinExistence type="predicted"/>
<dbReference type="InterPro" id="IPR005314">
    <property type="entry name" value="Peptidase_C50"/>
</dbReference>
<dbReference type="GeneID" id="108808809"/>
<reference evidence="3" key="1">
    <citation type="journal article" date="2019" name="Database">
        <title>The radish genome database (RadishGD): an integrated information resource for radish genomics.</title>
        <authorList>
            <person name="Yu H.J."/>
            <person name="Baek S."/>
            <person name="Lee Y.J."/>
            <person name="Cho A."/>
            <person name="Mun J.H."/>
        </authorList>
    </citation>
    <scope>NUCLEOTIDE SEQUENCE [LARGE SCALE GENOMIC DNA]</scope>
    <source>
        <strain evidence="3">cv. WK10039</strain>
    </source>
</reference>
<dbReference type="InterPro" id="IPR001606">
    <property type="entry name" value="ARID_dom"/>
</dbReference>
<reference evidence="4" key="2">
    <citation type="submission" date="2025-08" db="UniProtKB">
        <authorList>
            <consortium name="RefSeq"/>
        </authorList>
    </citation>
    <scope>IDENTIFICATION</scope>
    <source>
        <tissue evidence="4">Leaf</tissue>
    </source>
</reference>
<dbReference type="GO" id="GO:0003677">
    <property type="term" value="F:DNA binding"/>
    <property type="evidence" value="ECO:0007669"/>
    <property type="project" value="InterPro"/>
</dbReference>
<dbReference type="GO" id="GO:0004197">
    <property type="term" value="F:cysteine-type endopeptidase activity"/>
    <property type="evidence" value="ECO:0007669"/>
    <property type="project" value="InterPro"/>
</dbReference>
<dbReference type="GO" id="GO:0072686">
    <property type="term" value="C:mitotic spindle"/>
    <property type="evidence" value="ECO:0007669"/>
    <property type="project" value="TreeGrafter"/>
</dbReference>
<dbReference type="Proteomes" id="UP000504610">
    <property type="component" value="Chromosome 6"/>
</dbReference>
<evidence type="ECO:0000256" key="1">
    <source>
        <dbReference type="SAM" id="Coils"/>
    </source>
</evidence>
<dbReference type="CDD" id="cd16100">
    <property type="entry name" value="ARID"/>
    <property type="match status" value="1"/>
</dbReference>